<dbReference type="NCBIfam" id="NF003258">
    <property type="entry name" value="PRK04219.1"/>
    <property type="match status" value="1"/>
</dbReference>
<keyword evidence="3" id="KW-0687">Ribonucleoprotein</keyword>
<comment type="similarity">
    <text evidence="1">Belongs to the universal ribosomal protein uL5 family.</text>
</comment>
<evidence type="ECO:0000256" key="3">
    <source>
        <dbReference type="ARBA" id="ARBA00023274"/>
    </source>
</evidence>
<keyword evidence="8" id="KW-1185">Reference proteome</keyword>
<evidence type="ECO:0000259" key="6">
    <source>
        <dbReference type="Pfam" id="PF00673"/>
    </source>
</evidence>
<comment type="caution">
    <text evidence="7">The sequence shown here is derived from an EMBL/GenBank/DDBJ whole genome shotgun (WGS) entry which is preliminary data.</text>
</comment>
<dbReference type="Pfam" id="PF00281">
    <property type="entry name" value="Ribosomal_L5"/>
    <property type="match status" value="1"/>
</dbReference>
<dbReference type="GO" id="GO:1990904">
    <property type="term" value="C:ribonucleoprotein complex"/>
    <property type="evidence" value="ECO:0007669"/>
    <property type="project" value="UniProtKB-KW"/>
</dbReference>
<accession>A0A2G2X2K0</accession>
<sequence length="437" mass="49340">MSRQENTINYNHIAKEAIILYLPFNLICGSDQVNGSGPDRKHKQEDGMKFKIQKFLPSFSFLIFTAVVVGISFLDLLNVISTLDALRGFEGPLRVQCTLKVKSNRYWFSTVTTNIDPFSKLDMHKHEHQPSVIRNRASENKLNNPMRDIKVQKLVLNISVGESGDRLTRAAKVLEQLSGQSPVFSKARYTVRSFGIRRNEKIACYVTVRGEKAMQLLESGLKVKEYELLRRNFSETGCFGFGIQEHIDLGIKYDPSTGIYGMDFYVVLERPGYRVARRRRCKSRVGIQHRVTKEDAMKWFQFNAASASDSDNGGWVYNLFLPFLAKGRLSFLESVPIIKGHPFLPNPSAPKEGVNKKDYYRNKFGPRFEQMMSRMSEGLGLEYNMSGLTEFLIEAATKVGVEGAASFLEDPNNGLKEIEGVGQVASAGKMLTTRSII</sequence>
<dbReference type="InterPro" id="IPR020929">
    <property type="entry name" value="Ribosomal_uL5_CS"/>
</dbReference>
<dbReference type="STRING" id="33114.A0A2G2X2K0"/>
<keyword evidence="4" id="KW-0472">Membrane</keyword>
<dbReference type="PROSITE" id="PS00358">
    <property type="entry name" value="RIBOSOMAL_L5"/>
    <property type="match status" value="1"/>
</dbReference>
<name>A0A2G2X2K0_CAPBA</name>
<dbReference type="GO" id="GO:0006412">
    <property type="term" value="P:translation"/>
    <property type="evidence" value="ECO:0007669"/>
    <property type="project" value="InterPro"/>
</dbReference>
<dbReference type="InterPro" id="IPR002132">
    <property type="entry name" value="Ribosomal_uL5"/>
</dbReference>
<reference evidence="8" key="2">
    <citation type="journal article" date="2017" name="J. Anim. Genet.">
        <title>Multiple reference genome sequences of hot pepper reveal the massive evolution of plant disease resistance genes by retroduplication.</title>
        <authorList>
            <person name="Kim S."/>
            <person name="Park J."/>
            <person name="Yeom S.-I."/>
            <person name="Kim Y.-M."/>
            <person name="Seo E."/>
            <person name="Kim K.-T."/>
            <person name="Kim M.-S."/>
            <person name="Lee J.M."/>
            <person name="Cheong K."/>
            <person name="Shin H.-S."/>
            <person name="Kim S.-B."/>
            <person name="Han K."/>
            <person name="Lee J."/>
            <person name="Park M."/>
            <person name="Lee H.-A."/>
            <person name="Lee H.-Y."/>
            <person name="Lee Y."/>
            <person name="Oh S."/>
            <person name="Lee J.H."/>
            <person name="Choi E."/>
            <person name="Choi E."/>
            <person name="Lee S.E."/>
            <person name="Jeon J."/>
            <person name="Kim H."/>
            <person name="Choi G."/>
            <person name="Song H."/>
            <person name="Lee J."/>
            <person name="Lee S.-C."/>
            <person name="Kwon J.-K."/>
            <person name="Lee H.-Y."/>
            <person name="Koo N."/>
            <person name="Hong Y."/>
            <person name="Kim R.W."/>
            <person name="Kang W.-H."/>
            <person name="Huh J.H."/>
            <person name="Kang B.-C."/>
            <person name="Yang T.-J."/>
            <person name="Lee Y.-H."/>
            <person name="Bennetzen J.L."/>
            <person name="Choi D."/>
        </authorList>
    </citation>
    <scope>NUCLEOTIDE SEQUENCE [LARGE SCALE GENOMIC DNA]</scope>
    <source>
        <strain evidence="8">cv. PBC81</strain>
    </source>
</reference>
<dbReference type="InterPro" id="IPR057266">
    <property type="entry name" value="Ribosomal_uL5_euk/arc-type"/>
</dbReference>
<dbReference type="AlphaFoldDB" id="A0A2G2X2K0"/>
<feature type="domain" description="Large ribosomal subunit protein uL5 C-terminal" evidence="6">
    <location>
        <begin position="201"/>
        <end position="299"/>
    </location>
</feature>
<evidence type="ECO:0000259" key="5">
    <source>
        <dbReference type="Pfam" id="PF00281"/>
    </source>
</evidence>
<organism evidence="7 8">
    <name type="scientific">Capsicum baccatum</name>
    <name type="common">Peruvian pepper</name>
    <dbReference type="NCBI Taxonomy" id="33114"/>
    <lineage>
        <taxon>Eukaryota</taxon>
        <taxon>Viridiplantae</taxon>
        <taxon>Streptophyta</taxon>
        <taxon>Embryophyta</taxon>
        <taxon>Tracheophyta</taxon>
        <taxon>Spermatophyta</taxon>
        <taxon>Magnoliopsida</taxon>
        <taxon>eudicotyledons</taxon>
        <taxon>Gunneridae</taxon>
        <taxon>Pentapetalae</taxon>
        <taxon>asterids</taxon>
        <taxon>lamiids</taxon>
        <taxon>Solanales</taxon>
        <taxon>Solanaceae</taxon>
        <taxon>Solanoideae</taxon>
        <taxon>Capsiceae</taxon>
        <taxon>Capsicum</taxon>
    </lineage>
</organism>
<evidence type="ECO:0000256" key="1">
    <source>
        <dbReference type="ARBA" id="ARBA00008553"/>
    </source>
</evidence>
<dbReference type="InterPro" id="IPR031310">
    <property type="entry name" value="Ribosomal_uL5_N"/>
</dbReference>
<protein>
    <submittedName>
        <fullName evidence="7">60S ribosomal protein L11</fullName>
    </submittedName>
</protein>
<feature type="domain" description="Large ribosomal subunit protein uL5 N-terminal" evidence="5">
    <location>
        <begin position="144"/>
        <end position="197"/>
    </location>
</feature>
<dbReference type="SUPFAM" id="SSF55282">
    <property type="entry name" value="RL5-like"/>
    <property type="match status" value="1"/>
</dbReference>
<feature type="transmembrane region" description="Helical" evidence="4">
    <location>
        <begin position="55"/>
        <end position="74"/>
    </location>
</feature>
<evidence type="ECO:0000313" key="8">
    <source>
        <dbReference type="Proteomes" id="UP000224567"/>
    </source>
</evidence>
<evidence type="ECO:0000313" key="7">
    <source>
        <dbReference type="EMBL" id="PHT51726.1"/>
    </source>
</evidence>
<keyword evidence="4" id="KW-0812">Transmembrane</keyword>
<dbReference type="EMBL" id="MLFT02000003">
    <property type="protein sequence ID" value="PHT51726.1"/>
    <property type="molecule type" value="Genomic_DNA"/>
</dbReference>
<dbReference type="FunFam" id="3.30.1440.10:FF:000002">
    <property type="entry name" value="60S ribosomal protein L11"/>
    <property type="match status" value="1"/>
</dbReference>
<dbReference type="Proteomes" id="UP000224567">
    <property type="component" value="Unassembled WGS sequence"/>
</dbReference>
<proteinExistence type="inferred from homology"/>
<evidence type="ECO:0000256" key="4">
    <source>
        <dbReference type="SAM" id="Phobius"/>
    </source>
</evidence>
<dbReference type="OrthoDB" id="494299at2759"/>
<dbReference type="PANTHER" id="PTHR11994">
    <property type="entry name" value="60S RIBOSOMAL PROTEIN L11-RELATED"/>
    <property type="match status" value="1"/>
</dbReference>
<evidence type="ECO:0000256" key="2">
    <source>
        <dbReference type="ARBA" id="ARBA00022980"/>
    </source>
</evidence>
<keyword evidence="4" id="KW-1133">Transmembrane helix</keyword>
<dbReference type="Pfam" id="PF00673">
    <property type="entry name" value="Ribosomal_L5_C"/>
    <property type="match status" value="1"/>
</dbReference>
<dbReference type="Gene3D" id="3.30.1440.10">
    <property type="match status" value="1"/>
</dbReference>
<keyword evidence="2 7" id="KW-0689">Ribosomal protein</keyword>
<reference evidence="7 8" key="1">
    <citation type="journal article" date="2017" name="Genome Biol.">
        <title>New reference genome sequences of hot pepper reveal the massive evolution of plant disease-resistance genes by retroduplication.</title>
        <authorList>
            <person name="Kim S."/>
            <person name="Park J."/>
            <person name="Yeom S.I."/>
            <person name="Kim Y.M."/>
            <person name="Seo E."/>
            <person name="Kim K.T."/>
            <person name="Kim M.S."/>
            <person name="Lee J.M."/>
            <person name="Cheong K."/>
            <person name="Shin H.S."/>
            <person name="Kim S.B."/>
            <person name="Han K."/>
            <person name="Lee J."/>
            <person name="Park M."/>
            <person name="Lee H.A."/>
            <person name="Lee H.Y."/>
            <person name="Lee Y."/>
            <person name="Oh S."/>
            <person name="Lee J.H."/>
            <person name="Choi E."/>
            <person name="Choi E."/>
            <person name="Lee S.E."/>
            <person name="Jeon J."/>
            <person name="Kim H."/>
            <person name="Choi G."/>
            <person name="Song H."/>
            <person name="Lee J."/>
            <person name="Lee S.C."/>
            <person name="Kwon J.K."/>
            <person name="Lee H.Y."/>
            <person name="Koo N."/>
            <person name="Hong Y."/>
            <person name="Kim R.W."/>
            <person name="Kang W.H."/>
            <person name="Huh J.H."/>
            <person name="Kang B.C."/>
            <person name="Yang T.J."/>
            <person name="Lee Y.H."/>
            <person name="Bennetzen J.L."/>
            <person name="Choi D."/>
        </authorList>
    </citation>
    <scope>NUCLEOTIDE SEQUENCE [LARGE SCALE GENOMIC DNA]</scope>
    <source>
        <strain evidence="8">cv. PBC81</strain>
    </source>
</reference>
<dbReference type="GO" id="GO:0003735">
    <property type="term" value="F:structural constituent of ribosome"/>
    <property type="evidence" value="ECO:0007669"/>
    <property type="project" value="InterPro"/>
</dbReference>
<gene>
    <name evidence="7" type="ORF">CQW23_06188</name>
</gene>
<dbReference type="InterPro" id="IPR031309">
    <property type="entry name" value="Ribosomal_uL5_C"/>
</dbReference>
<dbReference type="InterPro" id="IPR022803">
    <property type="entry name" value="Ribosomal_uL5_dom_sf"/>
</dbReference>
<dbReference type="GO" id="GO:0005840">
    <property type="term" value="C:ribosome"/>
    <property type="evidence" value="ECO:0007669"/>
    <property type="project" value="UniProtKB-KW"/>
</dbReference>